<dbReference type="GO" id="GO:0002161">
    <property type="term" value="F:aminoacyl-tRNA deacylase activity"/>
    <property type="evidence" value="ECO:0007669"/>
    <property type="project" value="TreeGrafter"/>
</dbReference>
<dbReference type="PANTHER" id="PTHR11777">
    <property type="entry name" value="ALANYL-TRNA SYNTHETASE"/>
    <property type="match status" value="1"/>
</dbReference>
<feature type="domain" description="Alanyl-transfer RNA synthetases family profile" evidence="14">
    <location>
        <begin position="1"/>
        <end position="718"/>
    </location>
</feature>
<dbReference type="Pfam" id="PF02272">
    <property type="entry name" value="DHHA1"/>
    <property type="match status" value="1"/>
</dbReference>
<dbReference type="Proteomes" id="UP000278440">
    <property type="component" value="Unassembled WGS sequence"/>
</dbReference>
<dbReference type="InterPro" id="IPR018165">
    <property type="entry name" value="Ala-tRNA-synth_IIc_core"/>
</dbReference>
<dbReference type="GO" id="GO:0000049">
    <property type="term" value="F:tRNA binding"/>
    <property type="evidence" value="ECO:0007669"/>
    <property type="project" value="UniProtKB-KW"/>
</dbReference>
<comment type="function">
    <text evidence="11 13">Catalyzes the attachment of alanine to tRNA(Ala) in a two-step reaction: alanine is first activated by ATP to form Ala-AMP and then transferred to the acceptor end of tRNA(Ala). Also edits incorrectly charged Ser-tRNA(Ala) and Gly-tRNA(Ala) via its editing domain.</text>
</comment>
<keyword evidence="2 13" id="KW-0820">tRNA-binding</keyword>
<dbReference type="GO" id="GO:0005524">
    <property type="term" value="F:ATP binding"/>
    <property type="evidence" value="ECO:0007669"/>
    <property type="project" value="UniProtKB-UniRule"/>
</dbReference>
<evidence type="ECO:0000256" key="6">
    <source>
        <dbReference type="ARBA" id="ARBA00022833"/>
    </source>
</evidence>
<feature type="binding site" evidence="13">
    <location>
        <position position="679"/>
    </location>
    <ligand>
        <name>Zn(2+)</name>
        <dbReference type="ChEBI" id="CHEBI:29105"/>
    </ligand>
</feature>
<evidence type="ECO:0000256" key="9">
    <source>
        <dbReference type="ARBA" id="ARBA00022917"/>
    </source>
</evidence>
<dbReference type="FunFam" id="3.30.54.20:FF:000001">
    <property type="entry name" value="Alanine--tRNA ligase"/>
    <property type="match status" value="1"/>
</dbReference>
<dbReference type="SUPFAM" id="SSF55186">
    <property type="entry name" value="ThrRS/AlaRS common domain"/>
    <property type="match status" value="1"/>
</dbReference>
<dbReference type="InterPro" id="IPR012947">
    <property type="entry name" value="tRNA_SAD"/>
</dbReference>
<dbReference type="EMBL" id="RBXT01000001">
    <property type="protein sequence ID" value="RKT78238.1"/>
    <property type="molecule type" value="Genomic_DNA"/>
</dbReference>
<evidence type="ECO:0000313" key="16">
    <source>
        <dbReference type="Proteomes" id="UP000278440"/>
    </source>
</evidence>
<dbReference type="InterPro" id="IPR050058">
    <property type="entry name" value="Ala-tRNA_ligase"/>
</dbReference>
<feature type="binding site" evidence="13">
    <location>
        <position position="675"/>
    </location>
    <ligand>
        <name>Zn(2+)</name>
        <dbReference type="ChEBI" id="CHEBI:29105"/>
    </ligand>
</feature>
<evidence type="ECO:0000256" key="5">
    <source>
        <dbReference type="ARBA" id="ARBA00022741"/>
    </source>
</evidence>
<organism evidence="15 16">
    <name type="scientific">Terracoccus luteus</name>
    <dbReference type="NCBI Taxonomy" id="53356"/>
    <lineage>
        <taxon>Bacteria</taxon>
        <taxon>Bacillati</taxon>
        <taxon>Actinomycetota</taxon>
        <taxon>Actinomycetes</taxon>
        <taxon>Micrococcales</taxon>
        <taxon>Intrasporangiaceae</taxon>
        <taxon>Terracoccus</taxon>
    </lineage>
</organism>
<keyword evidence="5 13" id="KW-0547">Nucleotide-binding</keyword>
<dbReference type="SUPFAM" id="SSF50447">
    <property type="entry name" value="Translation proteins"/>
    <property type="match status" value="1"/>
</dbReference>
<dbReference type="Gene3D" id="3.30.980.10">
    <property type="entry name" value="Threonyl-trna Synthetase, Chain A, domain 2"/>
    <property type="match status" value="1"/>
</dbReference>
<protein>
    <recommendedName>
        <fullName evidence="13">Alanine--tRNA ligase</fullName>
        <ecNumber evidence="13">6.1.1.7</ecNumber>
    </recommendedName>
    <alternativeName>
        <fullName evidence="13">Alanyl-tRNA synthetase</fullName>
        <shortName evidence="13">AlaRS</shortName>
    </alternativeName>
</protein>
<sequence length="890" mass="96355">METAEIRRRWLAFFEQRGHTVVPSAPLVHADPNLLFVNAGMVPFKPYFLGQETPPYQRATSVQKCVRTLDIEEVGQTTRHGTFFQMQGNFSFGDYFKEGAIELAWELLTTSQRDGGLGFDEKDLYASVYQDDDEAISLWRKVAGLPESRIVRLGKKDNYWHMGVAGPGGPCSEILLDRGPEFGADGDWEAGDRYLEFWNLVFMQYELENVRSKEDFDIVGDLPKRNIDTGMGLERVAFLTQGVDNIYETDEVYPVIEAAEELSGRHYGADHGDDVRFRVVADHVRSSLMLIGDGVTPGNEGRGYVLRRLLRRAVRSMRLLGVDAPSLEHLLPVSMGRMKSSYPELERDFDRIGQVAYGEEDAFRRTLAAGTTILDVSVAKAKQSGSSRLGGVEAFALHDTYGFPIDLTLEMAAEQGLQVDEAGFRRLMDEQRGRAKADAKAKKAAHGDTLVYRGLADALGRDVEFTGYDQVATEATVRGLVRDGEVVDHAVVGDTVEVVLDRTPLYAESGGQQADHGRIRLQNGALLEVLDVQRPITGLVVHRATVLEGEVRTGETAEAEVDVTRRRSISRAHTATHMVHQALRDELGPTATQAGSENSPGRLRFDFKSLQAVPAAAMAEIEARINAVLLDDLPVTADIMSLDAARKTGAMALFGEKYGERVRVVSIGDWSRELCVGTHTPRVGQIGVVKLLGESSIGSGVRRVEALVGSDAYQHLAREAALVSQLTDTLAVRPEELPERIAGLVARLREAEKAIATVRQGQVLGAATALVATARDLGGVSFVSHDAGEGVTPDDLRALVLDVRNRLGNDRPSLVSMSAVANGRPVVVVATNERAREQGLKAGAFVKLAATALGGGGGGKDDLAQGGGSDATAVPAALGAVEDALRTRGA</sequence>
<dbReference type="FunFam" id="3.30.930.10:FF:000004">
    <property type="entry name" value="Alanine--tRNA ligase"/>
    <property type="match status" value="1"/>
</dbReference>
<comment type="catalytic activity">
    <reaction evidence="12 13">
        <text>tRNA(Ala) + L-alanine + ATP = L-alanyl-tRNA(Ala) + AMP + diphosphate</text>
        <dbReference type="Rhea" id="RHEA:12540"/>
        <dbReference type="Rhea" id="RHEA-COMP:9657"/>
        <dbReference type="Rhea" id="RHEA-COMP:9923"/>
        <dbReference type="ChEBI" id="CHEBI:30616"/>
        <dbReference type="ChEBI" id="CHEBI:33019"/>
        <dbReference type="ChEBI" id="CHEBI:57972"/>
        <dbReference type="ChEBI" id="CHEBI:78442"/>
        <dbReference type="ChEBI" id="CHEBI:78497"/>
        <dbReference type="ChEBI" id="CHEBI:456215"/>
        <dbReference type="EC" id="6.1.1.7"/>
    </reaction>
</comment>
<dbReference type="AlphaFoldDB" id="A0A495Y2H1"/>
<dbReference type="InterPro" id="IPR018162">
    <property type="entry name" value="Ala-tRNA-ligase_IIc_anticod-bd"/>
</dbReference>
<evidence type="ECO:0000256" key="12">
    <source>
        <dbReference type="ARBA" id="ARBA00048300"/>
    </source>
</evidence>
<keyword evidence="16" id="KW-1185">Reference proteome</keyword>
<dbReference type="Gene3D" id="2.40.30.130">
    <property type="match status" value="1"/>
</dbReference>
<dbReference type="SUPFAM" id="SSF55681">
    <property type="entry name" value="Class II aaRS and biotin synthetases"/>
    <property type="match status" value="1"/>
</dbReference>
<keyword evidence="4 13" id="KW-0479">Metal-binding</keyword>
<dbReference type="Gene3D" id="3.30.54.20">
    <property type="match status" value="1"/>
</dbReference>
<dbReference type="Gene3D" id="6.10.250.550">
    <property type="match status" value="1"/>
</dbReference>
<comment type="domain">
    <text evidence="13">Consists of three domains; the N-terminal catalytic domain, the editing domain and the C-terminal C-Ala domain. The editing domain removes incorrectly charged amino acids, while the C-Ala domain, along with tRNA(Ala), serves as a bridge to cooperatively bring together the editing and aminoacylation centers thus stimulating deacylation of misacylated tRNAs.</text>
</comment>
<dbReference type="EC" id="6.1.1.7" evidence="13"/>
<dbReference type="InterPro" id="IPR002318">
    <property type="entry name" value="Ala-tRNA-lgiase_IIc"/>
</dbReference>
<dbReference type="GO" id="GO:0004813">
    <property type="term" value="F:alanine-tRNA ligase activity"/>
    <property type="evidence" value="ECO:0007669"/>
    <property type="project" value="UniProtKB-UniRule"/>
</dbReference>
<dbReference type="InterPro" id="IPR023033">
    <property type="entry name" value="Ala_tRNA_ligase_euk/bac"/>
</dbReference>
<evidence type="ECO:0000256" key="2">
    <source>
        <dbReference type="ARBA" id="ARBA00022555"/>
    </source>
</evidence>
<dbReference type="GO" id="GO:0005829">
    <property type="term" value="C:cytosol"/>
    <property type="evidence" value="ECO:0007669"/>
    <property type="project" value="TreeGrafter"/>
</dbReference>
<dbReference type="GO" id="GO:0006419">
    <property type="term" value="P:alanyl-tRNA aminoacylation"/>
    <property type="evidence" value="ECO:0007669"/>
    <property type="project" value="UniProtKB-UniRule"/>
</dbReference>
<evidence type="ECO:0000256" key="3">
    <source>
        <dbReference type="ARBA" id="ARBA00022598"/>
    </source>
</evidence>
<comment type="subcellular location">
    <subcellularLocation>
        <location evidence="13">Cytoplasm</location>
    </subcellularLocation>
</comment>
<keyword evidence="13" id="KW-0963">Cytoplasm</keyword>
<dbReference type="Pfam" id="PF07973">
    <property type="entry name" value="tRNA_SAD"/>
    <property type="match status" value="1"/>
</dbReference>
<dbReference type="SUPFAM" id="SSF101353">
    <property type="entry name" value="Putative anticodon-binding domain of alanyl-tRNA synthetase (AlaRS)"/>
    <property type="match status" value="1"/>
</dbReference>
<evidence type="ECO:0000313" key="15">
    <source>
        <dbReference type="EMBL" id="RKT78238.1"/>
    </source>
</evidence>
<dbReference type="Pfam" id="PF01411">
    <property type="entry name" value="tRNA-synt_2c"/>
    <property type="match status" value="1"/>
</dbReference>
<evidence type="ECO:0000256" key="4">
    <source>
        <dbReference type="ARBA" id="ARBA00022723"/>
    </source>
</evidence>
<dbReference type="InterPro" id="IPR009000">
    <property type="entry name" value="Transl_B-barrel_sf"/>
</dbReference>
<dbReference type="InterPro" id="IPR018164">
    <property type="entry name" value="Ala-tRNA-synth_IIc_N"/>
</dbReference>
<dbReference type="Gene3D" id="3.30.930.10">
    <property type="entry name" value="Bira Bifunctional Protein, Domain 2"/>
    <property type="match status" value="1"/>
</dbReference>
<dbReference type="PROSITE" id="PS50860">
    <property type="entry name" value="AA_TRNA_LIGASE_II_ALA"/>
    <property type="match status" value="1"/>
</dbReference>
<feature type="binding site" evidence="13">
    <location>
        <position position="573"/>
    </location>
    <ligand>
        <name>Zn(2+)</name>
        <dbReference type="ChEBI" id="CHEBI:29105"/>
    </ligand>
</feature>
<dbReference type="HAMAP" id="MF_00036_B">
    <property type="entry name" value="Ala_tRNA_synth_B"/>
    <property type="match status" value="1"/>
</dbReference>
<dbReference type="InterPro" id="IPR018163">
    <property type="entry name" value="Thr/Ala-tRNA-synth_IIc_edit"/>
</dbReference>
<dbReference type="PRINTS" id="PR00980">
    <property type="entry name" value="TRNASYNTHALA"/>
</dbReference>
<dbReference type="GO" id="GO:0008270">
    <property type="term" value="F:zinc ion binding"/>
    <property type="evidence" value="ECO:0007669"/>
    <property type="project" value="UniProtKB-UniRule"/>
</dbReference>
<dbReference type="FunFam" id="3.10.310.40:FF:000001">
    <property type="entry name" value="Alanine--tRNA ligase"/>
    <property type="match status" value="1"/>
</dbReference>
<evidence type="ECO:0000256" key="1">
    <source>
        <dbReference type="ARBA" id="ARBA00008226"/>
    </source>
</evidence>
<gene>
    <name evidence="13" type="primary">alaS</name>
    <name evidence="15" type="ORF">DFJ68_1678</name>
</gene>
<proteinExistence type="inferred from homology"/>
<dbReference type="RefSeq" id="WP_121032347.1">
    <property type="nucleotide sequence ID" value="NZ_RBXT01000001.1"/>
</dbReference>
<accession>A0A495Y2H1</accession>
<dbReference type="PANTHER" id="PTHR11777:SF9">
    <property type="entry name" value="ALANINE--TRNA LIGASE, CYTOPLASMIC"/>
    <property type="match status" value="1"/>
</dbReference>
<evidence type="ECO:0000256" key="10">
    <source>
        <dbReference type="ARBA" id="ARBA00023146"/>
    </source>
</evidence>
<comment type="cofactor">
    <cofactor evidence="13">
        <name>Zn(2+)</name>
        <dbReference type="ChEBI" id="CHEBI:29105"/>
    </cofactor>
    <text evidence="13">Binds 1 zinc ion per subunit.</text>
</comment>
<comment type="similarity">
    <text evidence="1 13">Belongs to the class-II aminoacyl-tRNA synthetase family.</text>
</comment>
<feature type="binding site" evidence="13">
    <location>
        <position position="577"/>
    </location>
    <ligand>
        <name>Zn(2+)</name>
        <dbReference type="ChEBI" id="CHEBI:29105"/>
    </ligand>
</feature>
<keyword evidence="9 13" id="KW-0648">Protein biosynthesis</keyword>
<keyword evidence="7 13" id="KW-0067">ATP-binding</keyword>
<dbReference type="CDD" id="cd00673">
    <property type="entry name" value="AlaRS_core"/>
    <property type="match status" value="1"/>
</dbReference>
<dbReference type="NCBIfam" id="TIGR00344">
    <property type="entry name" value="alaS"/>
    <property type="match status" value="1"/>
</dbReference>
<dbReference type="OrthoDB" id="9803884at2"/>
<keyword evidence="3 13" id="KW-0436">Ligase</keyword>
<comment type="caution">
    <text evidence="15">The sequence shown here is derived from an EMBL/GenBank/DDBJ whole genome shotgun (WGS) entry which is preliminary data.</text>
</comment>
<evidence type="ECO:0000256" key="11">
    <source>
        <dbReference type="ARBA" id="ARBA00024779"/>
    </source>
</evidence>
<dbReference type="FunFam" id="3.30.980.10:FF:000004">
    <property type="entry name" value="Alanine--tRNA ligase, cytoplasmic"/>
    <property type="match status" value="1"/>
</dbReference>
<keyword evidence="10 13" id="KW-0030">Aminoacyl-tRNA synthetase</keyword>
<evidence type="ECO:0000256" key="8">
    <source>
        <dbReference type="ARBA" id="ARBA00022884"/>
    </source>
</evidence>
<reference evidence="15 16" key="1">
    <citation type="submission" date="2018-10" db="EMBL/GenBank/DDBJ databases">
        <title>Sequencing the genomes of 1000 actinobacteria strains.</title>
        <authorList>
            <person name="Klenk H.-P."/>
        </authorList>
    </citation>
    <scope>NUCLEOTIDE SEQUENCE [LARGE SCALE GENOMIC DNA]</scope>
    <source>
        <strain evidence="15 16">DSM 44267</strain>
    </source>
</reference>
<evidence type="ECO:0000256" key="7">
    <source>
        <dbReference type="ARBA" id="ARBA00022840"/>
    </source>
</evidence>
<dbReference type="InterPro" id="IPR003156">
    <property type="entry name" value="DHHA1_dom"/>
</dbReference>
<evidence type="ECO:0000259" key="14">
    <source>
        <dbReference type="PROSITE" id="PS50860"/>
    </source>
</evidence>
<dbReference type="InterPro" id="IPR045864">
    <property type="entry name" value="aa-tRNA-synth_II/BPL/LPL"/>
</dbReference>
<keyword evidence="8 13" id="KW-0694">RNA-binding</keyword>
<evidence type="ECO:0000256" key="13">
    <source>
        <dbReference type="HAMAP-Rule" id="MF_00036"/>
    </source>
</evidence>
<dbReference type="SMART" id="SM00863">
    <property type="entry name" value="tRNA_SAD"/>
    <property type="match status" value="1"/>
</dbReference>
<keyword evidence="6 13" id="KW-0862">Zinc</keyword>
<name>A0A495Y2H1_9MICO</name>
<dbReference type="Gene3D" id="3.10.310.40">
    <property type="match status" value="1"/>
</dbReference>